<name>A0A699ZQ06_HAELA</name>
<comment type="caution">
    <text evidence="1">The sequence shown here is derived from an EMBL/GenBank/DDBJ whole genome shotgun (WGS) entry which is preliminary data.</text>
</comment>
<keyword evidence="2" id="KW-1185">Reference proteome</keyword>
<gene>
    <name evidence="1" type="ORF">HaLaN_18165</name>
</gene>
<dbReference type="AlphaFoldDB" id="A0A699ZQ06"/>
<reference evidence="1 2" key="1">
    <citation type="submission" date="2020-02" db="EMBL/GenBank/DDBJ databases">
        <title>Draft genome sequence of Haematococcus lacustris strain NIES-144.</title>
        <authorList>
            <person name="Morimoto D."/>
            <person name="Nakagawa S."/>
            <person name="Yoshida T."/>
            <person name="Sawayama S."/>
        </authorList>
    </citation>
    <scope>NUCLEOTIDE SEQUENCE [LARGE SCALE GENOMIC DNA]</scope>
    <source>
        <strain evidence="1 2">NIES-144</strain>
    </source>
</reference>
<feature type="non-terminal residue" evidence="1">
    <location>
        <position position="213"/>
    </location>
</feature>
<evidence type="ECO:0000313" key="1">
    <source>
        <dbReference type="EMBL" id="GFH20956.1"/>
    </source>
</evidence>
<feature type="non-terminal residue" evidence="1">
    <location>
        <position position="1"/>
    </location>
</feature>
<dbReference type="EMBL" id="BLLF01001732">
    <property type="protein sequence ID" value="GFH20956.1"/>
    <property type="molecule type" value="Genomic_DNA"/>
</dbReference>
<proteinExistence type="predicted"/>
<evidence type="ECO:0000313" key="2">
    <source>
        <dbReference type="Proteomes" id="UP000485058"/>
    </source>
</evidence>
<protein>
    <submittedName>
        <fullName evidence="1">Uncharacterized protein</fullName>
    </submittedName>
</protein>
<organism evidence="1 2">
    <name type="scientific">Haematococcus lacustris</name>
    <name type="common">Green alga</name>
    <name type="synonym">Haematococcus pluvialis</name>
    <dbReference type="NCBI Taxonomy" id="44745"/>
    <lineage>
        <taxon>Eukaryota</taxon>
        <taxon>Viridiplantae</taxon>
        <taxon>Chlorophyta</taxon>
        <taxon>core chlorophytes</taxon>
        <taxon>Chlorophyceae</taxon>
        <taxon>CS clade</taxon>
        <taxon>Chlamydomonadales</taxon>
        <taxon>Haematococcaceae</taxon>
        <taxon>Haematococcus</taxon>
    </lineage>
</organism>
<sequence length="213" mass="22543">MVNKENCAKASGLAQDVLRVLDISWRRFAAAHQAGVNPSLVPGAGVPEETLETLAYHLRHLLSLVAPFTAPGWLLHAACNKKLKERFDGGHNALVDCLKAAGLDVLLGGKALARGDYRDPVRAVRRLLQSHGAGSVTKGLCYYKAKADTGAVVHELVTLLDLGAADDDMVAAAVRAELAAVPTESGMDVDVYYNSLVAGENTGHDTSNDAVFD</sequence>
<accession>A0A699ZQ06</accession>
<dbReference type="Proteomes" id="UP000485058">
    <property type="component" value="Unassembled WGS sequence"/>
</dbReference>